<dbReference type="SUPFAM" id="SSF69279">
    <property type="entry name" value="Phage tail proteins"/>
    <property type="match status" value="2"/>
</dbReference>
<dbReference type="AlphaFoldDB" id="A0A423MNX6"/>
<proteinExistence type="predicted"/>
<reference evidence="1 2" key="1">
    <citation type="submission" date="2016-10" db="EMBL/GenBank/DDBJ databases">
        <title>Comparative genome analysis of multiple Pseudomonas spp. focuses on biocontrol and plant growth promoting traits.</title>
        <authorList>
            <person name="Tao X.-Y."/>
            <person name="Taylor C.G."/>
        </authorList>
    </citation>
    <scope>NUCLEOTIDE SEQUENCE [LARGE SCALE GENOMIC DNA]</scope>
    <source>
        <strain evidence="1 2">28B5</strain>
    </source>
</reference>
<accession>A0A423MNX6</accession>
<dbReference type="OrthoDB" id="9762420at2"/>
<dbReference type="SUPFAM" id="SSF69255">
    <property type="entry name" value="gp5 N-terminal domain-like"/>
    <property type="match status" value="1"/>
</dbReference>
<dbReference type="Gene3D" id="2.30.110.50">
    <property type="match status" value="2"/>
</dbReference>
<comment type="caution">
    <text evidence="1">The sequence shown here is derived from an EMBL/GenBank/DDBJ whole genome shotgun (WGS) entry which is preliminary data.</text>
</comment>
<dbReference type="Proteomes" id="UP000285378">
    <property type="component" value="Unassembled WGS sequence"/>
</dbReference>
<protein>
    <submittedName>
        <fullName evidence="1">Type VI secretion protein</fullName>
    </submittedName>
</protein>
<evidence type="ECO:0000313" key="1">
    <source>
        <dbReference type="EMBL" id="RON86451.1"/>
    </source>
</evidence>
<dbReference type="RefSeq" id="WP_123448469.1">
    <property type="nucleotide sequence ID" value="NZ_MOBX01000002.1"/>
</dbReference>
<dbReference type="Gene3D" id="2.40.50.230">
    <property type="entry name" value="Gp5 N-terminal domain"/>
    <property type="match status" value="1"/>
</dbReference>
<dbReference type="InterPro" id="IPR037026">
    <property type="entry name" value="Vgr_OB-fold_dom_sf"/>
</dbReference>
<name>A0A423MNX6_PSEFL</name>
<evidence type="ECO:0000313" key="2">
    <source>
        <dbReference type="Proteomes" id="UP000285378"/>
    </source>
</evidence>
<dbReference type="EMBL" id="MOBX01000002">
    <property type="protein sequence ID" value="RON86451.1"/>
    <property type="molecule type" value="Genomic_DNA"/>
</dbReference>
<dbReference type="Gene3D" id="3.55.50.10">
    <property type="entry name" value="Baseplate protein-like domains"/>
    <property type="match status" value="1"/>
</dbReference>
<sequence>MFDQANEFSFRLDVAGLSDPFEVLAFTGSEALSEPFSFEIDVLIEDAQLDLADLLYRSAFLCFGAAGEGVHGQLQSLVQHEHGHGSRLCRIRLGPKLGCLDLRISQRIFSGRSVPQIIDQVLREHGIVGAQRRFELHGDYPVRTFCTQYRESDLQLLQRLCAQARIHYFFEHEPDRHCLVFGDDPTQLPLAGTELYRNAPDIHSVSPGVRHWQFQETLQSALQHSRPVQSAEGRSHLAALRSGHWLRLAGHPFAECNRQWLLTRIEHSADPSLDLPYGNRLFAALQLPSSLAATAPSRLRMHSLQRAWVVTVDEPQPDSFRPVAVQFDWLYQGEGAAPSHCWLPLAPALADAPLAVLGEGVEVVVSFFEGDPDQPMISGVLQPSLAMADRTDEPPLPLPDTLVSQGLQQLLTSGAPLLLLCLIPGGGSFSHCSQAVCSCRLVTALDERGAT</sequence>
<gene>
    <name evidence="1" type="ORF">BK670_02420</name>
</gene>
<dbReference type="Pfam" id="PF05954">
    <property type="entry name" value="Phage_GPD"/>
    <property type="match status" value="1"/>
</dbReference>
<organism evidence="1 2">
    <name type="scientific">Pseudomonas fluorescens</name>
    <dbReference type="NCBI Taxonomy" id="294"/>
    <lineage>
        <taxon>Bacteria</taxon>
        <taxon>Pseudomonadati</taxon>
        <taxon>Pseudomonadota</taxon>
        <taxon>Gammaproteobacteria</taxon>
        <taxon>Pseudomonadales</taxon>
        <taxon>Pseudomonadaceae</taxon>
        <taxon>Pseudomonas</taxon>
    </lineage>
</organism>